<dbReference type="PANTHER" id="PTHR43245">
    <property type="entry name" value="BIFUNCTIONAL POLYMYXIN RESISTANCE PROTEIN ARNA"/>
    <property type="match status" value="1"/>
</dbReference>
<dbReference type="PANTHER" id="PTHR43245:SF51">
    <property type="entry name" value="SHORT CHAIN DEHYDROGENASE_REDUCTASE FAMILY 42E, MEMBER 2"/>
    <property type="match status" value="1"/>
</dbReference>
<comment type="similarity">
    <text evidence="1 3">Belongs to the 3-beta-HSD family.</text>
</comment>
<protein>
    <submittedName>
        <fullName evidence="6">3-beta hydroxysteroid dehydrogenase/isomerase domain-containing protein</fullName>
    </submittedName>
</protein>
<keyword evidence="3" id="KW-0472">Membrane</keyword>
<evidence type="ECO:0000313" key="6">
    <source>
        <dbReference type="WBParaSite" id="ACRNAN_Path_1029.g3946.t1"/>
    </source>
</evidence>
<dbReference type="GO" id="GO:0016616">
    <property type="term" value="F:oxidoreductase activity, acting on the CH-OH group of donors, NAD or NADP as acceptor"/>
    <property type="evidence" value="ECO:0007669"/>
    <property type="project" value="InterPro"/>
</dbReference>
<dbReference type="Proteomes" id="UP000887540">
    <property type="component" value="Unplaced"/>
</dbReference>
<accession>A0A914BUN1</accession>
<dbReference type="InterPro" id="IPR036291">
    <property type="entry name" value="NAD(P)-bd_dom_sf"/>
</dbReference>
<keyword evidence="3" id="KW-0812">Transmembrane</keyword>
<keyword evidence="3" id="KW-1133">Transmembrane helix</keyword>
<dbReference type="GO" id="GO:0006694">
    <property type="term" value="P:steroid biosynthetic process"/>
    <property type="evidence" value="ECO:0007669"/>
    <property type="project" value="InterPro"/>
</dbReference>
<evidence type="ECO:0000256" key="1">
    <source>
        <dbReference type="ARBA" id="ARBA00009219"/>
    </source>
</evidence>
<organism evidence="5 6">
    <name type="scientific">Acrobeloides nanus</name>
    <dbReference type="NCBI Taxonomy" id="290746"/>
    <lineage>
        <taxon>Eukaryota</taxon>
        <taxon>Metazoa</taxon>
        <taxon>Ecdysozoa</taxon>
        <taxon>Nematoda</taxon>
        <taxon>Chromadorea</taxon>
        <taxon>Rhabditida</taxon>
        <taxon>Tylenchina</taxon>
        <taxon>Cephalobomorpha</taxon>
        <taxon>Cephaloboidea</taxon>
        <taxon>Cephalobidae</taxon>
        <taxon>Acrobeloides</taxon>
    </lineage>
</organism>
<dbReference type="Gene3D" id="3.40.50.720">
    <property type="entry name" value="NAD(P)-binding Rossmann-like Domain"/>
    <property type="match status" value="1"/>
</dbReference>
<evidence type="ECO:0000259" key="4">
    <source>
        <dbReference type="Pfam" id="PF01073"/>
    </source>
</evidence>
<feature type="domain" description="3-beta hydroxysteroid dehydrogenase/isomerase" evidence="4">
    <location>
        <begin position="18"/>
        <end position="279"/>
    </location>
</feature>
<dbReference type="InterPro" id="IPR002225">
    <property type="entry name" value="3Beta_OHSteriod_DH/Estase"/>
</dbReference>
<feature type="transmembrane region" description="Helical" evidence="3">
    <location>
        <begin position="282"/>
        <end position="301"/>
    </location>
</feature>
<dbReference type="SUPFAM" id="SSF51735">
    <property type="entry name" value="NAD(P)-binding Rossmann-fold domains"/>
    <property type="match status" value="1"/>
</dbReference>
<evidence type="ECO:0000256" key="2">
    <source>
        <dbReference type="ARBA" id="ARBA00023002"/>
    </source>
</evidence>
<proteinExistence type="inferred from homology"/>
<evidence type="ECO:0000313" key="5">
    <source>
        <dbReference type="Proteomes" id="UP000887540"/>
    </source>
</evidence>
<sequence length="367" mass="41235">MDFSNDISREAATGRVCILGGGGYLGQHLAKSLQVDGKFVVILDLNFPHFPLISLDETQTKRIKGSILDEDLLDEALEGCDTCFHLAGYGMSGGASLDRQKCKLINIKGTELVIRHCRTNKIKNLIYAGSITVIFNHQELHYAEENTPYVKEFLSPYAESKCFAEKLVLHANNPGRFHTCALRFRGIYGPGELRMTQRAVDLSLKGLVKATFEKSSPCYTQYSNIENSVNALTLAEKSLLLSNSHAAGKAYNIVDDGQPVEAMKFWYPLMESIGVTPPKIHVPYIIVYFLAFIMELLYLLFGIEPLMTRMEVNLVAITNTYSIENAKRDLGYKPTNSHNLKSIIQFYNNMNSIMDEKEQKQRAIQRG</sequence>
<keyword evidence="5" id="KW-1185">Reference proteome</keyword>
<dbReference type="Pfam" id="PF01073">
    <property type="entry name" value="3Beta_HSD"/>
    <property type="match status" value="1"/>
</dbReference>
<dbReference type="AlphaFoldDB" id="A0A914BUN1"/>
<dbReference type="InterPro" id="IPR050177">
    <property type="entry name" value="Lipid_A_modif_metabolic_enz"/>
</dbReference>
<keyword evidence="2 3" id="KW-0560">Oxidoreductase</keyword>
<reference evidence="6" key="1">
    <citation type="submission" date="2022-11" db="UniProtKB">
        <authorList>
            <consortium name="WormBaseParasite"/>
        </authorList>
    </citation>
    <scope>IDENTIFICATION</scope>
</reference>
<evidence type="ECO:0000256" key="3">
    <source>
        <dbReference type="RuleBase" id="RU004475"/>
    </source>
</evidence>
<name>A0A914BUN1_9BILA</name>
<dbReference type="WBParaSite" id="ACRNAN_Path_1029.g3946.t1">
    <property type="protein sequence ID" value="ACRNAN_Path_1029.g3946.t1"/>
    <property type="gene ID" value="ACRNAN_Path_1029.g3946"/>
</dbReference>